<dbReference type="Pfam" id="PF13640">
    <property type="entry name" value="2OG-FeII_Oxy_3"/>
    <property type="match status" value="1"/>
</dbReference>
<keyword evidence="3 7" id="KW-0847">Vitamin C</keyword>
<evidence type="ECO:0000256" key="3">
    <source>
        <dbReference type="ARBA" id="ARBA00022896"/>
    </source>
</evidence>
<evidence type="ECO:0000313" key="10">
    <source>
        <dbReference type="Proteomes" id="UP000185639"/>
    </source>
</evidence>
<dbReference type="GO" id="GO:0006879">
    <property type="term" value="P:intracellular iron ion homeostasis"/>
    <property type="evidence" value="ECO:0007669"/>
    <property type="project" value="TreeGrafter"/>
</dbReference>
<evidence type="ECO:0000256" key="1">
    <source>
        <dbReference type="ARBA" id="ARBA00001961"/>
    </source>
</evidence>
<dbReference type="Gene3D" id="4.10.860.20">
    <property type="entry name" value="Rabenosyn, Rab binding domain"/>
    <property type="match status" value="1"/>
</dbReference>
<evidence type="ECO:0000256" key="6">
    <source>
        <dbReference type="ARBA" id="ARBA00023004"/>
    </source>
</evidence>
<dbReference type="GO" id="GO:0006974">
    <property type="term" value="P:DNA damage response"/>
    <property type="evidence" value="ECO:0007669"/>
    <property type="project" value="TreeGrafter"/>
</dbReference>
<comment type="cofactor">
    <cofactor evidence="1 7">
        <name>L-ascorbate</name>
        <dbReference type="ChEBI" id="CHEBI:38290"/>
    </cofactor>
</comment>
<dbReference type="InterPro" id="IPR044862">
    <property type="entry name" value="Pro_4_hyd_alph_FE2OG_OXY"/>
</dbReference>
<dbReference type="OrthoDB" id="9812472at2"/>
<evidence type="ECO:0000256" key="4">
    <source>
        <dbReference type="ARBA" id="ARBA00022964"/>
    </source>
</evidence>
<accession>A0A1N7IXD3</accession>
<dbReference type="NCBIfam" id="NF003975">
    <property type="entry name" value="PRK05467.1-4"/>
    <property type="match status" value="1"/>
</dbReference>
<organism evidence="9 10">
    <name type="scientific">Thalassolituus maritimus</name>
    <dbReference type="NCBI Taxonomy" id="484498"/>
    <lineage>
        <taxon>Bacteria</taxon>
        <taxon>Pseudomonadati</taxon>
        <taxon>Pseudomonadota</taxon>
        <taxon>Gammaproteobacteria</taxon>
        <taxon>Oceanospirillales</taxon>
        <taxon>Oceanospirillaceae</taxon>
        <taxon>Thalassolituus</taxon>
    </lineage>
</organism>
<dbReference type="Pfam" id="PF18331">
    <property type="entry name" value="PKHD_C"/>
    <property type="match status" value="1"/>
</dbReference>
<protein>
    <submittedName>
        <fullName evidence="9">PKHD-type hydroxylase</fullName>
    </submittedName>
</protein>
<dbReference type="PANTHER" id="PTHR41536">
    <property type="entry name" value="PKHD-TYPE HYDROXYLASE YBIX"/>
    <property type="match status" value="1"/>
</dbReference>
<dbReference type="InterPro" id="IPR005123">
    <property type="entry name" value="Oxoglu/Fe-dep_dioxygenase_dom"/>
</dbReference>
<keyword evidence="6 7" id="KW-0408">Iron</keyword>
<dbReference type="PROSITE" id="PS51471">
    <property type="entry name" value="FE2OG_OXY"/>
    <property type="match status" value="1"/>
</dbReference>
<evidence type="ECO:0000256" key="5">
    <source>
        <dbReference type="ARBA" id="ARBA00023002"/>
    </source>
</evidence>
<feature type="binding site" evidence="7">
    <location>
        <position position="96"/>
    </location>
    <ligand>
        <name>Fe cation</name>
        <dbReference type="ChEBI" id="CHEBI:24875"/>
    </ligand>
</feature>
<reference evidence="10" key="1">
    <citation type="submission" date="2017-01" db="EMBL/GenBank/DDBJ databases">
        <authorList>
            <person name="Varghese N."/>
            <person name="Submissions S."/>
        </authorList>
    </citation>
    <scope>NUCLEOTIDE SEQUENCE [LARGE SCALE GENOMIC DNA]</scope>
    <source>
        <strain evidence="10">DSM 24913</strain>
    </source>
</reference>
<sequence>MLIRIPEFISKVQVAECRALLENADWVNGSVTAGHQAALAKNNLQLPEDSPVARQLGDFILATLGQSQEVLAAGLPNKIYPPMFNCYQGGGEFNYHVDNTIRRVAGTAVKIRTDVSMTLFLSEPDEYEGGELIIQDTYGDQRVKFSAGDMVLYPSTSLHKVTPVTEGRRFASFFWMQSLVRSDEQRRLLYDLDKSIQALTQENPENPELVRLAGVYHNLLRQWSET</sequence>
<name>A0A1N7IXD3_9GAMM</name>
<dbReference type="GO" id="GO:0016706">
    <property type="term" value="F:2-oxoglutarate-dependent dioxygenase activity"/>
    <property type="evidence" value="ECO:0007669"/>
    <property type="project" value="UniProtKB-UniRule"/>
</dbReference>
<dbReference type="NCBIfam" id="NF003974">
    <property type="entry name" value="PRK05467.1-3"/>
    <property type="match status" value="1"/>
</dbReference>
<dbReference type="GO" id="GO:0005506">
    <property type="term" value="F:iron ion binding"/>
    <property type="evidence" value="ECO:0007669"/>
    <property type="project" value="UniProtKB-UniRule"/>
</dbReference>
<dbReference type="SMART" id="SM00702">
    <property type="entry name" value="P4Hc"/>
    <property type="match status" value="1"/>
</dbReference>
<evidence type="ECO:0000256" key="2">
    <source>
        <dbReference type="ARBA" id="ARBA00022723"/>
    </source>
</evidence>
<gene>
    <name evidence="9" type="ORF">SAMN05421686_10194</name>
</gene>
<dbReference type="RefSeq" id="WP_076513289.1">
    <property type="nucleotide sequence ID" value="NZ_FTOH01000001.1"/>
</dbReference>
<dbReference type="Gene3D" id="2.60.120.620">
    <property type="entry name" value="q2cbj1_9rhob like domain"/>
    <property type="match status" value="1"/>
</dbReference>
<keyword evidence="2 7" id="KW-0479">Metal-binding</keyword>
<dbReference type="InterPro" id="IPR023550">
    <property type="entry name" value="PKHD_hydroxylase"/>
</dbReference>
<evidence type="ECO:0000313" key="9">
    <source>
        <dbReference type="EMBL" id="SIS41651.1"/>
    </source>
</evidence>
<dbReference type="AlphaFoldDB" id="A0A1N7IXD3"/>
<dbReference type="GO" id="GO:0031418">
    <property type="term" value="F:L-ascorbic acid binding"/>
    <property type="evidence" value="ECO:0007669"/>
    <property type="project" value="UniProtKB-KW"/>
</dbReference>
<proteinExistence type="inferred from homology"/>
<feature type="binding site" evidence="7">
    <location>
        <position position="169"/>
    </location>
    <ligand>
        <name>2-oxoglutarate</name>
        <dbReference type="ChEBI" id="CHEBI:16810"/>
    </ligand>
</feature>
<dbReference type="PANTHER" id="PTHR41536:SF1">
    <property type="entry name" value="PKHD-TYPE HYDROXYLASE YBIX"/>
    <property type="match status" value="1"/>
</dbReference>
<keyword evidence="10" id="KW-1185">Reference proteome</keyword>
<dbReference type="InterPro" id="IPR006620">
    <property type="entry name" value="Pro_4_hyd_alph"/>
</dbReference>
<keyword evidence="5 7" id="KW-0560">Oxidoreductase</keyword>
<comment type="cofactor">
    <cofactor evidence="7">
        <name>Fe(2+)</name>
        <dbReference type="ChEBI" id="CHEBI:29033"/>
    </cofactor>
    <text evidence="7">Binds 1 Fe(2+) ion per subunit.</text>
</comment>
<dbReference type="HAMAP" id="MF_00657">
    <property type="entry name" value="Hydroxyl_YbiX"/>
    <property type="match status" value="1"/>
</dbReference>
<dbReference type="EMBL" id="FTOH01000001">
    <property type="protein sequence ID" value="SIS41651.1"/>
    <property type="molecule type" value="Genomic_DNA"/>
</dbReference>
<feature type="binding site" evidence="7">
    <location>
        <position position="98"/>
    </location>
    <ligand>
        <name>Fe cation</name>
        <dbReference type="ChEBI" id="CHEBI:24875"/>
    </ligand>
</feature>
<dbReference type="Proteomes" id="UP000185639">
    <property type="component" value="Unassembled WGS sequence"/>
</dbReference>
<dbReference type="STRING" id="484498.SAMN05421686_10194"/>
<evidence type="ECO:0000256" key="7">
    <source>
        <dbReference type="HAMAP-Rule" id="MF_00657"/>
    </source>
</evidence>
<feature type="binding site" evidence="7">
    <location>
        <position position="159"/>
    </location>
    <ligand>
        <name>Fe cation</name>
        <dbReference type="ChEBI" id="CHEBI:24875"/>
    </ligand>
</feature>
<feature type="domain" description="Fe2OG dioxygenase" evidence="8">
    <location>
        <begin position="78"/>
        <end position="178"/>
    </location>
</feature>
<dbReference type="InterPro" id="IPR041097">
    <property type="entry name" value="PKHD_C"/>
</dbReference>
<keyword evidence="4 7" id="KW-0223">Dioxygenase</keyword>
<evidence type="ECO:0000259" key="8">
    <source>
        <dbReference type="PROSITE" id="PS51471"/>
    </source>
</evidence>